<dbReference type="InterPro" id="IPR008557">
    <property type="entry name" value="PhoX"/>
</dbReference>
<dbReference type="RefSeq" id="WP_034410482.1">
    <property type="nucleotide sequence ID" value="NZ_AXWS01000007.1"/>
</dbReference>
<accession>A0A8B6X893</accession>
<keyword evidence="1" id="KW-1185">Reference proteome</keyword>
<dbReference type="PANTHER" id="PTHR35399">
    <property type="entry name" value="SLR8030 PROTEIN"/>
    <property type="match status" value="1"/>
</dbReference>
<evidence type="ECO:0000313" key="2">
    <source>
        <dbReference type="RefSeq" id="WP_034410482.1"/>
    </source>
</evidence>
<dbReference type="Proteomes" id="UP000675920">
    <property type="component" value="Unplaced"/>
</dbReference>
<organism evidence="1 2">
    <name type="scientific">Derxia gummosa DSM 723</name>
    <dbReference type="NCBI Taxonomy" id="1121388"/>
    <lineage>
        <taxon>Bacteria</taxon>
        <taxon>Pseudomonadati</taxon>
        <taxon>Pseudomonadota</taxon>
        <taxon>Betaproteobacteria</taxon>
        <taxon>Burkholderiales</taxon>
        <taxon>Alcaligenaceae</taxon>
        <taxon>Derxia</taxon>
    </lineage>
</organism>
<protein>
    <submittedName>
        <fullName evidence="2">PhoX family protein</fullName>
    </submittedName>
</protein>
<evidence type="ECO:0000313" key="1">
    <source>
        <dbReference type="Proteomes" id="UP000675920"/>
    </source>
</evidence>
<sequence>MKQQPARIEIDHDEDAIVNPSANPHFGEVLNARLSRRGLLKGGVGGAALSMFGAFSLAACGSDDDNDNGGGNQVSALGFTAVAKSLADAVVVPAGYTATPILRLGDPMNAATAAYGNLGAETGDSFEHRLGDHHDGMFWFGVNAAGTAWDANASARGLLAMNHENITQLFLHANGPTTVEGVRTVADECIKEMNAHGVSINELVRSGGGYAHVPTSGFNRRVTSLTPVDLAGPVAQSALVVTKYSTTGAATRGTINNCANGNTPWGTYLTCEENWAGYFKRAATDDASRSAAEVTALKRVGINAGNSGNYRWTTVVTEDAADTRFARWNASVTGETAADDFRNAPNTFGWVVEIDPFAPAAAPRKRTALGRFGHEGAWLGPVTVGKPLVWYMGDDARNEYIYKFVSKANWDAADIGKGYAAGDKYMNDGTLYVAKFNADGSGQWIELSFGKNGITAAAANYPFASQADVLVNARLAADVVGATKMDRPEWTAVNPVNGEVYVTLTNSNAGNRTLASVDAANPRHYNDRKTTGGDQWGNPNGHILRWKEAGGDAAATTFTWDIYAFGARSTADAATINLSNLTADNDFSSPDGLWFSRANPGLLWIETDDGAYTDVTNCMLLAAVPGKVGDGASKSVTSTDSTGATKTVTTYVGKAPGTLLRRFLVGPKQCEITGLAETPDGETLFVNIQHPGEDTASVADPAAFGSHWPEGGTARPRSATLVIRKTGGGKVGV</sequence>
<name>A0A8B6X893_9BURK</name>
<proteinExistence type="predicted"/>
<dbReference type="PANTHER" id="PTHR35399:SF2">
    <property type="entry name" value="DUF839 DOMAIN-CONTAINING PROTEIN"/>
    <property type="match status" value="1"/>
</dbReference>
<dbReference type="AlphaFoldDB" id="A0A8B6X893"/>
<reference evidence="2" key="1">
    <citation type="submission" date="2025-08" db="UniProtKB">
        <authorList>
            <consortium name="RefSeq"/>
        </authorList>
    </citation>
    <scope>IDENTIFICATION</scope>
</reference>
<dbReference type="OrthoDB" id="9801383at2"/>
<dbReference type="Pfam" id="PF05787">
    <property type="entry name" value="PhoX"/>
    <property type="match status" value="1"/>
</dbReference>